<comment type="caution">
    <text evidence="2">The sequence shown here is derived from an EMBL/GenBank/DDBJ whole genome shotgun (WGS) entry which is preliminary data.</text>
</comment>
<dbReference type="InParanoid" id="A0A1Y2AKY4"/>
<reference evidence="2 3" key="1">
    <citation type="submission" date="2016-07" db="EMBL/GenBank/DDBJ databases">
        <title>Pervasive Adenine N6-methylation of Active Genes in Fungi.</title>
        <authorList>
            <consortium name="DOE Joint Genome Institute"/>
            <person name="Mondo S.J."/>
            <person name="Dannebaum R.O."/>
            <person name="Kuo R.C."/>
            <person name="Labutti K."/>
            <person name="Haridas S."/>
            <person name="Kuo A."/>
            <person name="Salamov A."/>
            <person name="Ahrendt S.R."/>
            <person name="Lipzen A."/>
            <person name="Sullivan W."/>
            <person name="Andreopoulos W.B."/>
            <person name="Clum A."/>
            <person name="Lindquist E."/>
            <person name="Daum C."/>
            <person name="Ramamoorthy G.K."/>
            <person name="Gryganskyi A."/>
            <person name="Culley D."/>
            <person name="Magnuson J.K."/>
            <person name="James T.Y."/>
            <person name="O'Malley M.A."/>
            <person name="Stajich J.E."/>
            <person name="Spatafora J.W."/>
            <person name="Visel A."/>
            <person name="Grigoriev I.V."/>
        </authorList>
    </citation>
    <scope>NUCLEOTIDE SEQUENCE [LARGE SCALE GENOMIC DNA]</scope>
    <source>
        <strain evidence="2 3">68-887.2</strain>
    </source>
</reference>
<feature type="signal peptide" evidence="1">
    <location>
        <begin position="1"/>
        <end position="24"/>
    </location>
</feature>
<organism evidence="2 3">
    <name type="scientific">Naematelia encephala</name>
    <dbReference type="NCBI Taxonomy" id="71784"/>
    <lineage>
        <taxon>Eukaryota</taxon>
        <taxon>Fungi</taxon>
        <taxon>Dikarya</taxon>
        <taxon>Basidiomycota</taxon>
        <taxon>Agaricomycotina</taxon>
        <taxon>Tremellomycetes</taxon>
        <taxon>Tremellales</taxon>
        <taxon>Naemateliaceae</taxon>
        <taxon>Naematelia</taxon>
    </lineage>
</organism>
<gene>
    <name evidence="2" type="ORF">BCR39DRAFT_550489</name>
</gene>
<protein>
    <submittedName>
        <fullName evidence="2">Uncharacterized protein</fullName>
    </submittedName>
</protein>
<dbReference type="AlphaFoldDB" id="A0A1Y2AKY4"/>
<feature type="chain" id="PRO_5013390775" evidence="1">
    <location>
        <begin position="25"/>
        <end position="105"/>
    </location>
</feature>
<dbReference type="EMBL" id="MCFC01000086">
    <property type="protein sequence ID" value="ORY22897.1"/>
    <property type="molecule type" value="Genomic_DNA"/>
</dbReference>
<dbReference type="Proteomes" id="UP000193986">
    <property type="component" value="Unassembled WGS sequence"/>
</dbReference>
<evidence type="ECO:0000313" key="2">
    <source>
        <dbReference type="EMBL" id="ORY22897.1"/>
    </source>
</evidence>
<keyword evidence="1" id="KW-0732">Signal</keyword>
<name>A0A1Y2AKY4_9TREE</name>
<accession>A0A1Y2AKY4</accession>
<proteinExistence type="predicted"/>
<keyword evidence="3" id="KW-1185">Reference proteome</keyword>
<sequence length="105" mass="11604">MFHFLTLDLSLVAIELPALRPSMALSSGLVDLVLVSLQFSTHCYSIMTMLHEMPAKDPVFAVSTVRINVNAHQSRVASFALNIRLQTITALLFRSIQVEVSHLAP</sequence>
<evidence type="ECO:0000313" key="3">
    <source>
        <dbReference type="Proteomes" id="UP000193986"/>
    </source>
</evidence>
<evidence type="ECO:0000256" key="1">
    <source>
        <dbReference type="SAM" id="SignalP"/>
    </source>
</evidence>